<evidence type="ECO:0000313" key="3">
    <source>
        <dbReference type="Proteomes" id="UP000800097"/>
    </source>
</evidence>
<dbReference type="AlphaFoldDB" id="A0A6A6J8I3"/>
<protein>
    <submittedName>
        <fullName evidence="2">Uncharacterized protein</fullName>
    </submittedName>
</protein>
<dbReference type="EMBL" id="ML986539">
    <property type="protein sequence ID" value="KAF2271519.1"/>
    <property type="molecule type" value="Genomic_DNA"/>
</dbReference>
<dbReference type="Proteomes" id="UP000800097">
    <property type="component" value="Unassembled WGS sequence"/>
</dbReference>
<feature type="compositionally biased region" description="Basic and acidic residues" evidence="1">
    <location>
        <begin position="173"/>
        <end position="184"/>
    </location>
</feature>
<sequence>MSGYGEDDDFYDYDAWMYIEDEYLPADDLAEHAVHSPPPTFDLEEDEDVDNTHFDYFLDLDYGSDGYDDAEFYTHDPKSQDSKTGHKRKRGPDLGSRRRKKQKLGEGLAVSSPEIPRVVNQPVVWRQQEDRGTRAKLLEGETESYAIMKDWRERLAATPEWKPVVSSRAASLKPDESEKAKAEQVADELMPDLRDTEELDDADEGMTSGALMAALQRNLAAAGGPLTGMDPQQLLQFAMRMMNDEAAGDDIAGELADDLLGRLPEEGDDDEEPPADIMEWLSKNRPPHREISPETDIASANPSLKSPPVERRPPTPPVCEANTAHAKDKLKHQGGARVSTPVVLEQNRSSLSSNQPKRKAKDGVDSINETSPRKRATRSYDAPTAASQARASNRSSGDRPSRKPS</sequence>
<feature type="compositionally biased region" description="Basic and acidic residues" evidence="1">
    <location>
        <begin position="396"/>
        <end position="405"/>
    </location>
</feature>
<dbReference type="GeneID" id="54552581"/>
<name>A0A6A6J8I3_WESOR</name>
<organism evidence="2 3">
    <name type="scientific">Westerdykella ornata</name>
    <dbReference type="NCBI Taxonomy" id="318751"/>
    <lineage>
        <taxon>Eukaryota</taxon>
        <taxon>Fungi</taxon>
        <taxon>Dikarya</taxon>
        <taxon>Ascomycota</taxon>
        <taxon>Pezizomycotina</taxon>
        <taxon>Dothideomycetes</taxon>
        <taxon>Pleosporomycetidae</taxon>
        <taxon>Pleosporales</taxon>
        <taxon>Sporormiaceae</taxon>
        <taxon>Westerdykella</taxon>
    </lineage>
</organism>
<keyword evidence="3" id="KW-1185">Reference proteome</keyword>
<feature type="region of interest" description="Disordered" evidence="1">
    <location>
        <begin position="69"/>
        <end position="113"/>
    </location>
</feature>
<accession>A0A6A6J8I3</accession>
<feature type="region of interest" description="Disordered" evidence="1">
    <location>
        <begin position="165"/>
        <end position="193"/>
    </location>
</feature>
<proteinExistence type="predicted"/>
<dbReference type="RefSeq" id="XP_033649058.1">
    <property type="nucleotide sequence ID" value="XM_033799406.1"/>
</dbReference>
<evidence type="ECO:0000313" key="2">
    <source>
        <dbReference type="EMBL" id="KAF2271519.1"/>
    </source>
</evidence>
<feature type="compositionally biased region" description="Polar residues" evidence="1">
    <location>
        <begin position="346"/>
        <end position="355"/>
    </location>
</feature>
<dbReference type="OrthoDB" id="3933088at2759"/>
<gene>
    <name evidence="2" type="ORF">EI97DRAFT_437767</name>
</gene>
<feature type="compositionally biased region" description="Basic and acidic residues" evidence="1">
    <location>
        <begin position="72"/>
        <end position="84"/>
    </location>
</feature>
<reference evidence="2" key="1">
    <citation type="journal article" date="2020" name="Stud. Mycol.">
        <title>101 Dothideomycetes genomes: a test case for predicting lifestyles and emergence of pathogens.</title>
        <authorList>
            <person name="Haridas S."/>
            <person name="Albert R."/>
            <person name="Binder M."/>
            <person name="Bloem J."/>
            <person name="Labutti K."/>
            <person name="Salamov A."/>
            <person name="Andreopoulos B."/>
            <person name="Baker S."/>
            <person name="Barry K."/>
            <person name="Bills G."/>
            <person name="Bluhm B."/>
            <person name="Cannon C."/>
            <person name="Castanera R."/>
            <person name="Culley D."/>
            <person name="Daum C."/>
            <person name="Ezra D."/>
            <person name="Gonzalez J."/>
            <person name="Henrissat B."/>
            <person name="Kuo A."/>
            <person name="Liang C."/>
            <person name="Lipzen A."/>
            <person name="Lutzoni F."/>
            <person name="Magnuson J."/>
            <person name="Mondo S."/>
            <person name="Nolan M."/>
            <person name="Ohm R."/>
            <person name="Pangilinan J."/>
            <person name="Park H.-J."/>
            <person name="Ramirez L."/>
            <person name="Alfaro M."/>
            <person name="Sun H."/>
            <person name="Tritt A."/>
            <person name="Yoshinaga Y."/>
            <person name="Zwiers L.-H."/>
            <person name="Turgeon B."/>
            <person name="Goodwin S."/>
            <person name="Spatafora J."/>
            <person name="Crous P."/>
            <person name="Grigoriev I."/>
        </authorList>
    </citation>
    <scope>NUCLEOTIDE SEQUENCE</scope>
    <source>
        <strain evidence="2">CBS 379.55</strain>
    </source>
</reference>
<feature type="region of interest" description="Disordered" evidence="1">
    <location>
        <begin position="254"/>
        <end position="405"/>
    </location>
</feature>
<evidence type="ECO:0000256" key="1">
    <source>
        <dbReference type="SAM" id="MobiDB-lite"/>
    </source>
</evidence>
<feature type="compositionally biased region" description="Low complexity" evidence="1">
    <location>
        <begin position="385"/>
        <end position="395"/>
    </location>
</feature>